<sequence>MGTSRIALGAFSSTSRLPNTGPPSLGVGSKEKMHHKHPRQI</sequence>
<proteinExistence type="predicted"/>
<accession>A0A1X4XWN2</accession>
<name>A0A1X4XWN2_9BACT</name>
<reference evidence="2 3" key="1">
    <citation type="journal article" date="2017" name="Front. Microbiol.">
        <title>Genome Sequence of Desulfurella amilsii Strain TR1 and Comparative Genomics of Desulfurellaceae Family.</title>
        <authorList>
            <person name="Florentino A.P."/>
            <person name="Stams A.J."/>
            <person name="Sanchez-Andrea I."/>
        </authorList>
    </citation>
    <scope>NUCLEOTIDE SEQUENCE [LARGE SCALE GENOMIC DNA]</scope>
    <source>
        <strain evidence="2 3">TR1</strain>
    </source>
</reference>
<feature type="compositionally biased region" description="Basic residues" evidence="1">
    <location>
        <begin position="32"/>
        <end position="41"/>
    </location>
</feature>
<dbReference type="AlphaFoldDB" id="A0A1X4XWN2"/>
<gene>
    <name evidence="2" type="ORF">DESAMIL20_1503</name>
</gene>
<protein>
    <submittedName>
        <fullName evidence="2">Uncharacterized protein</fullName>
    </submittedName>
</protein>
<evidence type="ECO:0000313" key="2">
    <source>
        <dbReference type="EMBL" id="OSS41950.1"/>
    </source>
</evidence>
<dbReference type="EMBL" id="MDSU01000018">
    <property type="protein sequence ID" value="OSS41950.1"/>
    <property type="molecule type" value="Genomic_DNA"/>
</dbReference>
<feature type="region of interest" description="Disordered" evidence="1">
    <location>
        <begin position="1"/>
        <end position="41"/>
    </location>
</feature>
<keyword evidence="3" id="KW-1185">Reference proteome</keyword>
<evidence type="ECO:0000256" key="1">
    <source>
        <dbReference type="SAM" id="MobiDB-lite"/>
    </source>
</evidence>
<evidence type="ECO:0000313" key="3">
    <source>
        <dbReference type="Proteomes" id="UP000194141"/>
    </source>
</evidence>
<comment type="caution">
    <text evidence="2">The sequence shown here is derived from an EMBL/GenBank/DDBJ whole genome shotgun (WGS) entry which is preliminary data.</text>
</comment>
<organism evidence="2 3">
    <name type="scientific">Desulfurella amilsii</name>
    <dbReference type="NCBI Taxonomy" id="1562698"/>
    <lineage>
        <taxon>Bacteria</taxon>
        <taxon>Pseudomonadati</taxon>
        <taxon>Campylobacterota</taxon>
        <taxon>Desulfurellia</taxon>
        <taxon>Desulfurellales</taxon>
        <taxon>Desulfurellaceae</taxon>
        <taxon>Desulfurella</taxon>
    </lineage>
</organism>
<dbReference type="Proteomes" id="UP000194141">
    <property type="component" value="Unassembled WGS sequence"/>
</dbReference>
<dbReference type="STRING" id="1562698.DESAMIL20_1503"/>